<dbReference type="Gene3D" id="3.40.50.1820">
    <property type="entry name" value="alpha/beta hydrolase"/>
    <property type="match status" value="1"/>
</dbReference>
<gene>
    <name evidence="2" type="ORF">BFC17_16230</name>
</gene>
<evidence type="ECO:0000259" key="1">
    <source>
        <dbReference type="Pfam" id="PF12262"/>
    </source>
</evidence>
<proteinExistence type="predicted"/>
<dbReference type="AlphaFoldDB" id="A0A1E8FGQ4"/>
<dbReference type="InterPro" id="IPR020009">
    <property type="entry name" value="VolA/Pla-1/cef"/>
</dbReference>
<dbReference type="STRING" id="1856405.BFC17_16230"/>
<dbReference type="EMBL" id="MJIC01000010">
    <property type="protein sequence ID" value="OFI35094.1"/>
    <property type="molecule type" value="Genomic_DNA"/>
</dbReference>
<sequence length="857" mass="88458">MKKLILSTSVALALGLAGCGGGESIEDINNQTEVETPFSRIVFDPANGDLNIPNDLLMLPGDDGFFDYTLNIPVADPSDFGDPQNALNIIDGWSIQHPFAINVDTAAGVALDASTLSAGILLFEATLGLDQSDPDCADAAIPSSGCKLGDQLTYGVDYVLSLADDNTVNVVPLKPLKPAKGHMLVMTTALKDTSGKAVQGSTTWDLVRQDISTSPLATEDQLTLQTLVNSYITPLLGAGFEREEITYVAAFTTQSTFDVMSTLKQLMVADLVTILTTGAGNPASALPVIQVQDATGPDNAMEALNLINDETLAGALSLAKAGQSAQIQAAIDATDFSLLQTCDGIFGTLTGQLSAYWGPMETVATGLSQSFAAEAGPFCAAQRYTGSVSLPYYSAVPSMTNPLAPVNDFWHAACDSGIVLAGAPAEVLGAATPGPNYALCSQAGLADLRFNGEMLDSHRNLTRFSPIPQVTVADNQLDVQVTTPDPVIATALGFPISKPADGWPVAILVHGITSKKEDMLAITGTLALHGIASIAIDLPLHGSRGFDVDGDGTDDLNASSVSATHYMNLGTLPVARDNLRQGMADLLGLRLGLNAVADLTASQAVDLDSSNVSVMGVSLGAISSANFAALANSTLGNPVLDAMFAVKAASLESAGSGIANFLLESPRFGPLIKALLLSESSDEFVAYVGQTYGADATEAQLAQAYVDFTALMSAEQAAAAAGLFSQFIFAAQTILDAADPSAYAATLGANTPVHFMSVVGDGGTNLPDQVIPVDTALPLSGQNPLAAMIGLQQVSSTISLAPDTVSGQVRFTSGGHGSSLSPVADAAVTREMQLEVGGYFKSNAQELPITNEAVVAN</sequence>
<name>A0A1E8FGQ4_9ALTE</name>
<organism evidence="2 3">
    <name type="scientific">Alteromonas lipolytica</name>
    <dbReference type="NCBI Taxonomy" id="1856405"/>
    <lineage>
        <taxon>Bacteria</taxon>
        <taxon>Pseudomonadati</taxon>
        <taxon>Pseudomonadota</taxon>
        <taxon>Gammaproteobacteria</taxon>
        <taxon>Alteromonadales</taxon>
        <taxon>Alteromonadaceae</taxon>
        <taxon>Alteromonas/Salinimonas group</taxon>
        <taxon>Alteromonas</taxon>
    </lineage>
</organism>
<dbReference type="SUPFAM" id="SSF53474">
    <property type="entry name" value="alpha/beta-Hydrolases"/>
    <property type="match status" value="1"/>
</dbReference>
<keyword evidence="3" id="KW-1185">Reference proteome</keyword>
<comment type="caution">
    <text evidence="2">The sequence shown here is derived from an EMBL/GenBank/DDBJ whole genome shotgun (WGS) entry which is preliminary data.</text>
</comment>
<dbReference type="RefSeq" id="WP_070176012.1">
    <property type="nucleotide sequence ID" value="NZ_BMJR01000001.1"/>
</dbReference>
<evidence type="ECO:0000313" key="3">
    <source>
        <dbReference type="Proteomes" id="UP000176037"/>
    </source>
</evidence>
<reference evidence="2 3" key="1">
    <citation type="submission" date="2016-09" db="EMBL/GenBank/DDBJ databases">
        <title>Alteromonas lipolytica, a new species isolated from sea water.</title>
        <authorList>
            <person name="Wu Y.-H."/>
            <person name="Cheng H."/>
            <person name="Xu X.-W."/>
        </authorList>
    </citation>
    <scope>NUCLEOTIDE SEQUENCE [LARGE SCALE GENOMIC DNA]</scope>
    <source>
        <strain evidence="2 3">JW12</strain>
    </source>
</reference>
<dbReference type="Proteomes" id="UP000176037">
    <property type="component" value="Unassembled WGS sequence"/>
</dbReference>
<dbReference type="PROSITE" id="PS51257">
    <property type="entry name" value="PROKAR_LIPOPROTEIN"/>
    <property type="match status" value="1"/>
</dbReference>
<protein>
    <recommendedName>
        <fullName evidence="1">Bacterial virulence factor lipase N-terminal domain-containing protein</fullName>
    </recommendedName>
</protein>
<accession>A0A1E8FGQ4</accession>
<dbReference type="Pfam" id="PF12262">
    <property type="entry name" value="Lipase_bact_N"/>
    <property type="match status" value="1"/>
</dbReference>
<feature type="domain" description="Bacterial virulence factor lipase N-terminal" evidence="1">
    <location>
        <begin position="78"/>
        <end position="261"/>
    </location>
</feature>
<evidence type="ECO:0000313" key="2">
    <source>
        <dbReference type="EMBL" id="OFI35094.1"/>
    </source>
</evidence>
<dbReference type="NCBIfam" id="TIGR03502">
    <property type="entry name" value="lipase_Pla1_cef"/>
    <property type="match status" value="1"/>
</dbReference>
<dbReference type="InterPro" id="IPR029058">
    <property type="entry name" value="AB_hydrolase_fold"/>
</dbReference>
<dbReference type="InterPro" id="IPR025920">
    <property type="entry name" value="Lipase_bact_N"/>
</dbReference>
<dbReference type="OrthoDB" id="5477453at2"/>